<keyword evidence="2" id="KW-0813">Transport</keyword>
<dbReference type="Pfam" id="PF03179">
    <property type="entry name" value="V-ATPase_G"/>
    <property type="match status" value="1"/>
</dbReference>
<accession>A0A8S3FE30</accession>
<evidence type="ECO:0000256" key="2">
    <source>
        <dbReference type="ARBA" id="ARBA00022448"/>
    </source>
</evidence>
<evidence type="ECO:0000256" key="3">
    <source>
        <dbReference type="ARBA" id="ARBA00022781"/>
    </source>
</evidence>
<evidence type="ECO:0000313" key="7">
    <source>
        <dbReference type="Proteomes" id="UP000681967"/>
    </source>
</evidence>
<sequence>AAEGRAAATIVAARAKRNELLRQSNRESQIEIEAFRREREAQYKKKFNEATKLEQFQTKLDQQRHELLEKMNIDAQQKRKSLINHIIHCVIDQIPVEPHPNMKHSIF</sequence>
<protein>
    <recommendedName>
        <fullName evidence="8">V-type proton ATPase subunit G</fullName>
    </recommendedName>
</protein>
<dbReference type="GO" id="GO:0046961">
    <property type="term" value="F:proton-transporting ATPase activity, rotational mechanism"/>
    <property type="evidence" value="ECO:0007669"/>
    <property type="project" value="InterPro"/>
</dbReference>
<dbReference type="InterPro" id="IPR005124">
    <property type="entry name" value="V-ATPase_G"/>
</dbReference>
<dbReference type="Gene3D" id="1.20.5.2950">
    <property type="match status" value="1"/>
</dbReference>
<name>A0A8S3FE30_9BILA</name>
<dbReference type="Proteomes" id="UP000681967">
    <property type="component" value="Unassembled WGS sequence"/>
</dbReference>
<dbReference type="AlphaFoldDB" id="A0A8S3FE30"/>
<evidence type="ECO:0008006" key="8">
    <source>
        <dbReference type="Google" id="ProtNLM"/>
    </source>
</evidence>
<organism evidence="5 7">
    <name type="scientific">Rotaria magnacalcarata</name>
    <dbReference type="NCBI Taxonomy" id="392030"/>
    <lineage>
        <taxon>Eukaryota</taxon>
        <taxon>Metazoa</taxon>
        <taxon>Spiralia</taxon>
        <taxon>Gnathifera</taxon>
        <taxon>Rotifera</taxon>
        <taxon>Eurotatoria</taxon>
        <taxon>Bdelloidea</taxon>
        <taxon>Philodinida</taxon>
        <taxon>Philodinidae</taxon>
        <taxon>Rotaria</taxon>
    </lineage>
</organism>
<keyword evidence="4" id="KW-0406">Ion transport</keyword>
<evidence type="ECO:0000313" key="5">
    <source>
        <dbReference type="EMBL" id="CAF5117532.1"/>
    </source>
</evidence>
<evidence type="ECO:0000256" key="1">
    <source>
        <dbReference type="ARBA" id="ARBA00010066"/>
    </source>
</evidence>
<keyword evidence="3" id="KW-0375">Hydrogen ion transport</keyword>
<proteinExistence type="inferred from homology"/>
<feature type="non-terminal residue" evidence="5">
    <location>
        <position position="1"/>
    </location>
</feature>
<dbReference type="EMBL" id="CAJOBH010243561">
    <property type="protein sequence ID" value="CAF5117532.1"/>
    <property type="molecule type" value="Genomic_DNA"/>
</dbReference>
<dbReference type="Proteomes" id="UP000681720">
    <property type="component" value="Unassembled WGS sequence"/>
</dbReference>
<reference evidence="5" key="1">
    <citation type="submission" date="2021-02" db="EMBL/GenBank/DDBJ databases">
        <authorList>
            <person name="Nowell W R."/>
        </authorList>
    </citation>
    <scope>NUCLEOTIDE SEQUENCE</scope>
</reference>
<dbReference type="EMBL" id="CAJOBJ010344206">
    <property type="protein sequence ID" value="CAF5199001.1"/>
    <property type="molecule type" value="Genomic_DNA"/>
</dbReference>
<dbReference type="GO" id="GO:0016471">
    <property type="term" value="C:vacuolar proton-transporting V-type ATPase complex"/>
    <property type="evidence" value="ECO:0007669"/>
    <property type="project" value="InterPro"/>
</dbReference>
<gene>
    <name evidence="5" type="ORF">BYL167_LOCUS66577</name>
    <name evidence="6" type="ORF">GIL414_LOCUS75933</name>
</gene>
<evidence type="ECO:0000256" key="4">
    <source>
        <dbReference type="ARBA" id="ARBA00023065"/>
    </source>
</evidence>
<evidence type="ECO:0000313" key="6">
    <source>
        <dbReference type="EMBL" id="CAF5199001.1"/>
    </source>
</evidence>
<comment type="caution">
    <text evidence="5">The sequence shown here is derived from an EMBL/GenBank/DDBJ whole genome shotgun (WGS) entry which is preliminary data.</text>
</comment>
<comment type="similarity">
    <text evidence="1">Belongs to the V-ATPase G subunit family.</text>
</comment>